<protein>
    <submittedName>
        <fullName evidence="9">NUDIX domain-containing protein</fullName>
    </submittedName>
</protein>
<evidence type="ECO:0000313" key="10">
    <source>
        <dbReference type="Proteomes" id="UP000502498"/>
    </source>
</evidence>
<keyword evidence="4" id="KW-0378">Hydrolase</keyword>
<sequence length="268" mass="28598">MSEPTPRPPADRAAPPADRAARALADTLDRARPRLPGDADDAAVPTAATVVLVRDGEAGAEVLLIERPDRGSFAGAWVFPGGKIDDADRTAAGTGPAGDDDAEHAAAVEAAIRETREETGLVVARDALIPLSVWDPPPGIALRIRTWFFVAAAPDGTIVLSPDEAVAAEWLRPEEALSRHGRGEVTLYPPTWVTLHALQRQPTAAALLALVRAPGVERFESVARRGPTGPMLLWQEDAAYDDETAGEASTRRHRLQIGALPWIYTREG</sequence>
<evidence type="ECO:0000256" key="7">
    <source>
        <dbReference type="SAM" id="MobiDB-lite"/>
    </source>
</evidence>
<evidence type="ECO:0000256" key="6">
    <source>
        <dbReference type="ARBA" id="ARBA00023211"/>
    </source>
</evidence>
<comment type="cofactor">
    <cofactor evidence="2">
        <name>Mg(2+)</name>
        <dbReference type="ChEBI" id="CHEBI:18420"/>
    </cofactor>
</comment>
<dbReference type="InterPro" id="IPR015797">
    <property type="entry name" value="NUDIX_hydrolase-like_dom_sf"/>
</dbReference>
<dbReference type="EMBL" id="CP054038">
    <property type="protein sequence ID" value="QKJ19958.1"/>
    <property type="molecule type" value="Genomic_DNA"/>
</dbReference>
<dbReference type="AlphaFoldDB" id="A0A7D4Q1N7"/>
<dbReference type="Gene3D" id="3.90.79.10">
    <property type="entry name" value="Nucleoside Triphosphate Pyrophosphohydrolase"/>
    <property type="match status" value="2"/>
</dbReference>
<proteinExistence type="predicted"/>
<evidence type="ECO:0000259" key="8">
    <source>
        <dbReference type="PROSITE" id="PS51462"/>
    </source>
</evidence>
<evidence type="ECO:0000256" key="1">
    <source>
        <dbReference type="ARBA" id="ARBA00001936"/>
    </source>
</evidence>
<dbReference type="Pfam" id="PF00293">
    <property type="entry name" value="NUDIX"/>
    <property type="match status" value="1"/>
</dbReference>
<keyword evidence="3" id="KW-0479">Metal-binding</keyword>
<evidence type="ECO:0000256" key="3">
    <source>
        <dbReference type="ARBA" id="ARBA00022723"/>
    </source>
</evidence>
<evidence type="ECO:0000256" key="2">
    <source>
        <dbReference type="ARBA" id="ARBA00001946"/>
    </source>
</evidence>
<keyword evidence="5" id="KW-0460">Magnesium</keyword>
<name>A0A7D4Q1N7_9MICO</name>
<gene>
    <name evidence="9" type="ORF">HQM25_11730</name>
</gene>
<dbReference type="InterPro" id="IPR000086">
    <property type="entry name" value="NUDIX_hydrolase_dom"/>
</dbReference>
<dbReference type="Proteomes" id="UP000502498">
    <property type="component" value="Chromosome"/>
</dbReference>
<keyword evidence="6" id="KW-0464">Manganese</keyword>
<evidence type="ECO:0000256" key="5">
    <source>
        <dbReference type="ARBA" id="ARBA00022842"/>
    </source>
</evidence>
<feature type="compositionally biased region" description="Low complexity" evidence="7">
    <location>
        <begin position="11"/>
        <end position="21"/>
    </location>
</feature>
<dbReference type="PANTHER" id="PTHR12318:SF0">
    <property type="entry name" value="ACYL-COENZYME A DIPHOSPHATASE NUDT19"/>
    <property type="match status" value="1"/>
</dbReference>
<dbReference type="GO" id="GO:0046872">
    <property type="term" value="F:metal ion binding"/>
    <property type="evidence" value="ECO:0007669"/>
    <property type="project" value="UniProtKB-KW"/>
</dbReference>
<dbReference type="RefSeq" id="WP_172990394.1">
    <property type="nucleotide sequence ID" value="NZ_CP054038.1"/>
</dbReference>
<evidence type="ECO:0000256" key="4">
    <source>
        <dbReference type="ARBA" id="ARBA00022801"/>
    </source>
</evidence>
<accession>A0A7D4Q1N7</accession>
<dbReference type="CDD" id="cd18870">
    <property type="entry name" value="NUDIX_AcylCoAdiphos_Nudt19"/>
    <property type="match status" value="1"/>
</dbReference>
<organism evidence="9 10">
    <name type="scientific">Microbacterium hominis</name>
    <dbReference type="NCBI Taxonomy" id="162426"/>
    <lineage>
        <taxon>Bacteria</taxon>
        <taxon>Bacillati</taxon>
        <taxon>Actinomycetota</taxon>
        <taxon>Actinomycetes</taxon>
        <taxon>Micrococcales</taxon>
        <taxon>Microbacteriaceae</taxon>
        <taxon>Microbacterium</taxon>
    </lineage>
</organism>
<dbReference type="GO" id="GO:0016818">
    <property type="term" value="F:hydrolase activity, acting on acid anhydrides, in phosphorus-containing anhydrides"/>
    <property type="evidence" value="ECO:0007669"/>
    <property type="project" value="InterPro"/>
</dbReference>
<dbReference type="InterPro" id="IPR039121">
    <property type="entry name" value="NUDT19"/>
</dbReference>
<reference evidence="9 10" key="1">
    <citation type="submission" date="2020-05" db="EMBL/GenBank/DDBJ databases">
        <title>Strain PA2F3 complete genome.</title>
        <authorList>
            <person name="Kim Y.-S."/>
            <person name="Kim S.-J."/>
            <person name="Jung H.-k."/>
            <person name="Kim S.-E."/>
            <person name="Kim K.-H."/>
        </authorList>
    </citation>
    <scope>NUCLEOTIDE SEQUENCE [LARGE SCALE GENOMIC DNA]</scope>
    <source>
        <strain evidence="9 10">PA2F3</strain>
    </source>
</reference>
<feature type="domain" description="Nudix hydrolase" evidence="8">
    <location>
        <begin position="44"/>
        <end position="193"/>
    </location>
</feature>
<comment type="cofactor">
    <cofactor evidence="1">
        <name>Mn(2+)</name>
        <dbReference type="ChEBI" id="CHEBI:29035"/>
    </cofactor>
</comment>
<dbReference type="PROSITE" id="PS51462">
    <property type="entry name" value="NUDIX"/>
    <property type="match status" value="1"/>
</dbReference>
<feature type="region of interest" description="Disordered" evidence="7">
    <location>
        <begin position="1"/>
        <end position="21"/>
    </location>
</feature>
<dbReference type="PANTHER" id="PTHR12318">
    <property type="entry name" value="TESTOSTERONE-REGULATED PROTEIN RP2"/>
    <property type="match status" value="1"/>
</dbReference>
<evidence type="ECO:0000313" key="9">
    <source>
        <dbReference type="EMBL" id="QKJ19958.1"/>
    </source>
</evidence>
<dbReference type="SUPFAM" id="SSF55811">
    <property type="entry name" value="Nudix"/>
    <property type="match status" value="1"/>
</dbReference>